<reference evidence="2" key="1">
    <citation type="submission" date="2024-03" db="EMBL/GenBank/DDBJ databases">
        <title>WGS assembly of Saponaria officinalis var. Norfolk2.</title>
        <authorList>
            <person name="Jenkins J."/>
            <person name="Shu S."/>
            <person name="Grimwood J."/>
            <person name="Barry K."/>
            <person name="Goodstein D."/>
            <person name="Schmutz J."/>
            <person name="Leebens-Mack J."/>
            <person name="Osbourn A."/>
        </authorList>
    </citation>
    <scope>NUCLEOTIDE SEQUENCE [LARGE SCALE GENOMIC DNA]</scope>
    <source>
        <strain evidence="2">JIC</strain>
    </source>
</reference>
<accession>A0AAW1H4T8</accession>
<comment type="caution">
    <text evidence="2">The sequence shown here is derived from an EMBL/GenBank/DDBJ whole genome shotgun (WGS) entry which is preliminary data.</text>
</comment>
<name>A0AAW1H4T8_SAPOF</name>
<keyword evidence="3" id="KW-1185">Reference proteome</keyword>
<feature type="signal peptide" evidence="1">
    <location>
        <begin position="1"/>
        <end position="20"/>
    </location>
</feature>
<feature type="chain" id="PRO_5044024841" evidence="1">
    <location>
        <begin position="21"/>
        <end position="34"/>
    </location>
</feature>
<evidence type="ECO:0000313" key="3">
    <source>
        <dbReference type="Proteomes" id="UP001443914"/>
    </source>
</evidence>
<proteinExistence type="predicted"/>
<dbReference type="AlphaFoldDB" id="A0AAW1H4T8"/>
<gene>
    <name evidence="2" type="ORF">RND81_12G040800</name>
</gene>
<dbReference type="Proteomes" id="UP001443914">
    <property type="component" value="Unassembled WGS sequence"/>
</dbReference>
<protein>
    <submittedName>
        <fullName evidence="2">Uncharacterized protein</fullName>
    </submittedName>
</protein>
<keyword evidence="1" id="KW-0732">Signal</keyword>
<evidence type="ECO:0000256" key="1">
    <source>
        <dbReference type="SAM" id="SignalP"/>
    </source>
</evidence>
<organism evidence="2 3">
    <name type="scientific">Saponaria officinalis</name>
    <name type="common">Common soapwort</name>
    <name type="synonym">Lychnis saponaria</name>
    <dbReference type="NCBI Taxonomy" id="3572"/>
    <lineage>
        <taxon>Eukaryota</taxon>
        <taxon>Viridiplantae</taxon>
        <taxon>Streptophyta</taxon>
        <taxon>Embryophyta</taxon>
        <taxon>Tracheophyta</taxon>
        <taxon>Spermatophyta</taxon>
        <taxon>Magnoliopsida</taxon>
        <taxon>eudicotyledons</taxon>
        <taxon>Gunneridae</taxon>
        <taxon>Pentapetalae</taxon>
        <taxon>Caryophyllales</taxon>
        <taxon>Caryophyllaceae</taxon>
        <taxon>Caryophylleae</taxon>
        <taxon>Saponaria</taxon>
    </lineage>
</organism>
<evidence type="ECO:0000313" key="2">
    <source>
        <dbReference type="EMBL" id="KAK9671594.1"/>
    </source>
</evidence>
<sequence length="34" mass="3917">MLCLLLALVKPLLVLKLLMALSSHRKEVVFDPRR</sequence>
<dbReference type="EMBL" id="JBDFQZ010000012">
    <property type="protein sequence ID" value="KAK9671594.1"/>
    <property type="molecule type" value="Genomic_DNA"/>
</dbReference>